<feature type="region of interest" description="Disordered" evidence="9">
    <location>
        <begin position="561"/>
        <end position="633"/>
    </location>
</feature>
<feature type="domain" description="Homeobox" evidence="10">
    <location>
        <begin position="489"/>
        <end position="552"/>
    </location>
</feature>
<dbReference type="Gene3D" id="1.10.10.60">
    <property type="entry name" value="Homeodomain-like"/>
    <property type="match status" value="1"/>
</dbReference>
<dbReference type="Pfam" id="PF07526">
    <property type="entry name" value="POX"/>
    <property type="match status" value="1"/>
</dbReference>
<dbReference type="SMART" id="SM00389">
    <property type="entry name" value="HOX"/>
    <property type="match status" value="1"/>
</dbReference>
<evidence type="ECO:0000256" key="6">
    <source>
        <dbReference type="ARBA" id="ARBA00023163"/>
    </source>
</evidence>
<feature type="compositionally biased region" description="Polar residues" evidence="9">
    <location>
        <begin position="589"/>
        <end position="617"/>
    </location>
</feature>
<evidence type="ECO:0000256" key="4">
    <source>
        <dbReference type="ARBA" id="ARBA00023125"/>
    </source>
</evidence>
<evidence type="ECO:0000256" key="9">
    <source>
        <dbReference type="SAM" id="MobiDB-lite"/>
    </source>
</evidence>
<feature type="compositionally biased region" description="Low complexity" evidence="9">
    <location>
        <begin position="349"/>
        <end position="360"/>
    </location>
</feature>
<evidence type="ECO:0000256" key="1">
    <source>
        <dbReference type="ARBA" id="ARBA00004123"/>
    </source>
</evidence>
<proteinExistence type="inferred from homology"/>
<dbReference type="InterPro" id="IPR050224">
    <property type="entry name" value="TALE_homeobox"/>
</dbReference>
<keyword evidence="5 8" id="KW-0371">Homeobox</keyword>
<dbReference type="Pfam" id="PF05920">
    <property type="entry name" value="Homeobox_KN"/>
    <property type="match status" value="1"/>
</dbReference>
<feature type="compositionally biased region" description="Basic and acidic residues" evidence="9">
    <location>
        <begin position="362"/>
        <end position="373"/>
    </location>
</feature>
<feature type="region of interest" description="Disordered" evidence="9">
    <location>
        <begin position="177"/>
        <end position="200"/>
    </location>
</feature>
<dbReference type="GO" id="GO:0006355">
    <property type="term" value="P:regulation of DNA-templated transcription"/>
    <property type="evidence" value="ECO:0007669"/>
    <property type="project" value="InterPro"/>
</dbReference>
<dbReference type="AlphaFoldDB" id="A0A0C9RM18"/>
<dbReference type="FunFam" id="1.10.10.60:FF:000117">
    <property type="entry name" value="BEL1-like homeodomain protein 9"/>
    <property type="match status" value="1"/>
</dbReference>
<dbReference type="GO" id="GO:0005634">
    <property type="term" value="C:nucleus"/>
    <property type="evidence" value="ECO:0007669"/>
    <property type="project" value="UniProtKB-SubCell"/>
</dbReference>
<feature type="region of interest" description="Disordered" evidence="9">
    <location>
        <begin position="660"/>
        <end position="684"/>
    </location>
</feature>
<dbReference type="InterPro" id="IPR008422">
    <property type="entry name" value="KN_HD"/>
</dbReference>
<feature type="region of interest" description="Disordered" evidence="9">
    <location>
        <begin position="222"/>
        <end position="243"/>
    </location>
</feature>
<name>A0A0C9RM18_9CONI</name>
<feature type="region of interest" description="Disordered" evidence="9">
    <location>
        <begin position="336"/>
        <end position="373"/>
    </location>
</feature>
<sequence>MATYFPGANIQADNMQTLYLMNPGYAGYTDATTPGNMVLLNHSVGNALPANNLPGGQPSQHFIGIPLPTAPLSQRTSVGVMGNSPTAPHDVSSNLFASRIGGHPYNVWQNGGNELTFMQTADAAGSNQSLSGQLNSSGSLGHQSVAEISQLGVRRAPTSSIQEQQSGMLPSGLSLQLEQSHGSTGHGQGLSLSLSPQQPSAVQLPSFQNQATDSDINCPGISATSEENMSRADRSTNKWPGSLTPFRASSRDGMLGASFSSPGFSSTHYGPGANKQMHLDSTSTGAPGLPNALMGSKYLKAAQQLLEEVVNVGKGIKPDSAKQQKSQSWIGAMANKENSGTEASGKDGASAASTWPSTSAQEKNDRISELSPAERQELQMKKAKLVAMLDEVDHRYRQYYHQMQIVVASFEAAAGIGAAKTYTALALQTISRHFRCLRDAISGQIRSTSKSLGEEDSTASGKAETSRLRFVDQHLRQQRALQQLGMIQQHAWRPQRGLPERSVSVLRAWLFEHFLHPYPKDNDKVMLARQTGLTRSQVSNWFINARVRLWKPMVEEMYVEEMKESDPERASNEKMSKESGEKKDEATSKPGSAGNSGHGSEQKLANSTKFDSSTQDGSNDHKSAGALKSDNASNLMSVRNQSFGINGTSEGQVFHEVENEGIRHGQLKKPRTGTQESASLLSPNMSIDVDLKSEETNSGDFCDNNKFSDDRQNTEDYSLVHNAMVHPDNAGTFGSYQLGDLSRYGQEPFTPRFSGSSGVSLTLGLQHTDGLSLSGTQQSYMSSQSLAPGRRHDLGNDSSDYCNIETSGAHPASTYENMQNRKRFAAAQLMRDFVA</sequence>
<dbReference type="SMART" id="SM00574">
    <property type="entry name" value="POX"/>
    <property type="match status" value="1"/>
</dbReference>
<organism evidence="11">
    <name type="scientific">Wollemia nobilis</name>
    <dbReference type="NCBI Taxonomy" id="56998"/>
    <lineage>
        <taxon>Eukaryota</taxon>
        <taxon>Viridiplantae</taxon>
        <taxon>Streptophyta</taxon>
        <taxon>Embryophyta</taxon>
        <taxon>Tracheophyta</taxon>
        <taxon>Spermatophyta</taxon>
        <taxon>Pinopsida</taxon>
        <taxon>Pinidae</taxon>
        <taxon>Conifers II</taxon>
        <taxon>Araucariales</taxon>
        <taxon>Araucariaceae</taxon>
        <taxon>Wollemia</taxon>
    </lineage>
</organism>
<dbReference type="InterPro" id="IPR009057">
    <property type="entry name" value="Homeodomain-like_sf"/>
</dbReference>
<dbReference type="EMBL" id="GCHU01011424">
    <property type="protein sequence ID" value="JAG87726.1"/>
    <property type="molecule type" value="Transcribed_RNA"/>
</dbReference>
<feature type="DNA-binding region" description="Homeobox" evidence="8">
    <location>
        <begin position="491"/>
        <end position="553"/>
    </location>
</feature>
<accession>A0A0C9RM18</accession>
<feature type="compositionally biased region" description="Polar residues" evidence="9">
    <location>
        <begin position="672"/>
        <end position="684"/>
    </location>
</feature>
<feature type="compositionally biased region" description="Basic and acidic residues" evidence="9">
    <location>
        <begin position="561"/>
        <end position="587"/>
    </location>
</feature>
<dbReference type="InterPro" id="IPR006563">
    <property type="entry name" value="POX_dom"/>
</dbReference>
<keyword evidence="7 8" id="KW-0539">Nucleus</keyword>
<evidence type="ECO:0000256" key="8">
    <source>
        <dbReference type="PROSITE-ProRule" id="PRU00108"/>
    </source>
</evidence>
<dbReference type="InterPro" id="IPR001356">
    <property type="entry name" value="HD"/>
</dbReference>
<evidence type="ECO:0000256" key="3">
    <source>
        <dbReference type="ARBA" id="ARBA00023015"/>
    </source>
</evidence>
<dbReference type="PANTHER" id="PTHR11850">
    <property type="entry name" value="HOMEOBOX PROTEIN TRANSCRIPTION FACTORS"/>
    <property type="match status" value="1"/>
</dbReference>
<keyword evidence="6" id="KW-0804">Transcription</keyword>
<dbReference type="CDD" id="cd00086">
    <property type="entry name" value="homeodomain"/>
    <property type="match status" value="1"/>
</dbReference>
<evidence type="ECO:0000256" key="2">
    <source>
        <dbReference type="ARBA" id="ARBA00006454"/>
    </source>
</evidence>
<reference evidence="11" key="1">
    <citation type="submission" date="2015-02" db="EMBL/GenBank/DDBJ databases">
        <title>A transcriptome of Wollemia nobilis - a relic of Gondwana.</title>
        <authorList>
            <person name="Chia J.Y."/>
            <person name="Leong Y.S."/>
            <person name="Abdul Karim S."/>
            <person name="Wan Azmi N."/>
            <person name="Hercus R."/>
            <person name="Croft L."/>
        </authorList>
    </citation>
    <scope>NUCLEOTIDE SEQUENCE</scope>
    <source>
        <strain evidence="11">MaeBrown</strain>
        <tissue evidence="11">Leaf</tissue>
    </source>
</reference>
<comment type="subcellular location">
    <subcellularLocation>
        <location evidence="1 8">Nucleus</location>
    </subcellularLocation>
</comment>
<comment type="similarity">
    <text evidence="2">Belongs to the TALE/BELL homeobox family.</text>
</comment>
<evidence type="ECO:0000256" key="7">
    <source>
        <dbReference type="ARBA" id="ARBA00023242"/>
    </source>
</evidence>
<keyword evidence="3" id="KW-0805">Transcription regulation</keyword>
<dbReference type="GO" id="GO:0003677">
    <property type="term" value="F:DNA binding"/>
    <property type="evidence" value="ECO:0007669"/>
    <property type="project" value="UniProtKB-UniRule"/>
</dbReference>
<evidence type="ECO:0000313" key="11">
    <source>
        <dbReference type="EMBL" id="JAG87726.1"/>
    </source>
</evidence>
<feature type="compositionally biased region" description="Low complexity" evidence="9">
    <location>
        <begin position="179"/>
        <end position="200"/>
    </location>
</feature>
<keyword evidence="4 8" id="KW-0238">DNA-binding</keyword>
<dbReference type="PROSITE" id="PS50071">
    <property type="entry name" value="HOMEOBOX_2"/>
    <property type="match status" value="1"/>
</dbReference>
<evidence type="ECO:0000259" key="10">
    <source>
        <dbReference type="PROSITE" id="PS50071"/>
    </source>
</evidence>
<protein>
    <submittedName>
        <fullName evidence="11">TSA: Wollemia nobilis Ref_Wollemi_Transcript_11489_4138 transcribed RNA sequence</fullName>
    </submittedName>
</protein>
<dbReference type="SUPFAM" id="SSF46689">
    <property type="entry name" value="Homeodomain-like"/>
    <property type="match status" value="1"/>
</dbReference>
<evidence type="ECO:0000256" key="5">
    <source>
        <dbReference type="ARBA" id="ARBA00023155"/>
    </source>
</evidence>